<dbReference type="SMART" id="SM00320">
    <property type="entry name" value="WD40"/>
    <property type="match status" value="6"/>
</dbReference>
<reference evidence="11" key="1">
    <citation type="submission" date="2021-01" db="EMBL/GenBank/DDBJ databases">
        <authorList>
            <person name="Corre E."/>
            <person name="Pelletier E."/>
            <person name="Niang G."/>
            <person name="Scheremetjew M."/>
            <person name="Finn R."/>
            <person name="Kale V."/>
            <person name="Holt S."/>
            <person name="Cochrane G."/>
            <person name="Meng A."/>
            <person name="Brown T."/>
            <person name="Cohen L."/>
        </authorList>
    </citation>
    <scope>NUCLEOTIDE SEQUENCE</scope>
    <source>
        <strain evidence="11">CCMP1413</strain>
    </source>
</reference>
<dbReference type="SUPFAM" id="SSF50978">
    <property type="entry name" value="WD40 repeat-like"/>
    <property type="match status" value="1"/>
</dbReference>
<evidence type="ECO:0000256" key="5">
    <source>
        <dbReference type="ARBA" id="ARBA00022737"/>
    </source>
</evidence>
<keyword evidence="2 9" id="KW-0853">WD repeat</keyword>
<protein>
    <recommendedName>
        <fullName evidence="8">Pre-mRNA-processing factor 17</fullName>
    </recommendedName>
</protein>
<keyword evidence="6" id="KW-0508">mRNA splicing</keyword>
<evidence type="ECO:0000313" key="11">
    <source>
        <dbReference type="EMBL" id="CAD8237193.1"/>
    </source>
</evidence>
<dbReference type="PROSITE" id="PS50082">
    <property type="entry name" value="WD_REPEATS_2"/>
    <property type="match status" value="4"/>
</dbReference>
<comment type="subcellular location">
    <subcellularLocation>
        <location evidence="1">Nucleus</location>
    </subcellularLocation>
</comment>
<feature type="region of interest" description="Disordered" evidence="10">
    <location>
        <begin position="86"/>
        <end position="130"/>
    </location>
</feature>
<dbReference type="InterPro" id="IPR001680">
    <property type="entry name" value="WD40_rpt"/>
</dbReference>
<evidence type="ECO:0000256" key="9">
    <source>
        <dbReference type="PROSITE-ProRule" id="PRU00221"/>
    </source>
</evidence>
<dbReference type="InterPro" id="IPR032847">
    <property type="entry name" value="PRPF17"/>
</dbReference>
<evidence type="ECO:0000256" key="7">
    <source>
        <dbReference type="ARBA" id="ARBA00023242"/>
    </source>
</evidence>
<keyword evidence="3" id="KW-0507">mRNA processing</keyword>
<dbReference type="FunFam" id="2.130.10.10:FF:000034">
    <property type="entry name" value="Pre-mRNA-processing factor 17, putative"/>
    <property type="match status" value="1"/>
</dbReference>
<dbReference type="InterPro" id="IPR019775">
    <property type="entry name" value="WD40_repeat_CS"/>
</dbReference>
<dbReference type="InterPro" id="IPR015943">
    <property type="entry name" value="WD40/YVTN_repeat-like_dom_sf"/>
</dbReference>
<sequence>MYGTAPDNVSAPVAPAAVPGAIAHMPPPGAAVAAAGVQGSTEGLRAGGTKRKADGSAANPWFAKLASSQRALTAEQEDAQKRMIERRAAAQEAAKAAREAAREEEEGGGGNGSVDPADLPAASETSTWHGKDLVDYQGRSWLAPAGDAKRQAGEQCYVPKRLVHTYAGHKKGVNAVRFFPGSGHLLLSASMDGDVKIWDVMGNRRVMRTYSAHSAAVRDIQFGADGSAFVSAAYDRNVRLWDTETGAVTATFRNGKIPYCAVIHPDADKQNIVLTGMGDNKIYQWDTRTGNVEQEYDYHLAPVNSITFIDDNRRFVSSSDDKTLRVWDYGVPIQIKLIAEPGMMSMPSVALHPGKKWFCCQSLDNTIVTYGARDRFMKNNKKIFRGHNNAGYACQVSFSHDGKYVLSGDGEGRAYIWDFKTGRYVKNLKAHDGVCLGATWHPINTSTIATCGWGTKASPGTIKLWD</sequence>
<feature type="compositionally biased region" description="Basic and acidic residues" evidence="10">
    <location>
        <begin position="86"/>
        <end position="101"/>
    </location>
</feature>
<dbReference type="PANTHER" id="PTHR43979:SF1">
    <property type="entry name" value="PRE-MRNA-PROCESSING FACTOR 17"/>
    <property type="match status" value="1"/>
</dbReference>
<dbReference type="AlphaFoldDB" id="A0A7R9TJ79"/>
<feature type="repeat" description="WD" evidence="9">
    <location>
        <begin position="396"/>
        <end position="427"/>
    </location>
</feature>
<evidence type="ECO:0000256" key="2">
    <source>
        <dbReference type="ARBA" id="ARBA00022574"/>
    </source>
</evidence>
<keyword evidence="5" id="KW-0677">Repeat</keyword>
<dbReference type="Pfam" id="PF00400">
    <property type="entry name" value="WD40"/>
    <property type="match status" value="4"/>
</dbReference>
<dbReference type="PANTHER" id="PTHR43979">
    <property type="entry name" value="PRE-MRNA-PROCESSING FACTOR 17"/>
    <property type="match status" value="1"/>
</dbReference>
<feature type="repeat" description="WD" evidence="9">
    <location>
        <begin position="210"/>
        <end position="251"/>
    </location>
</feature>
<dbReference type="PROSITE" id="PS00678">
    <property type="entry name" value="WD_REPEATS_1"/>
    <property type="match status" value="1"/>
</dbReference>
<dbReference type="EMBL" id="HBDZ01006595">
    <property type="protein sequence ID" value="CAD8237193.1"/>
    <property type="molecule type" value="Transcribed_RNA"/>
</dbReference>
<dbReference type="Gene3D" id="2.130.10.10">
    <property type="entry name" value="YVTN repeat-like/Quinoprotein amine dehydrogenase"/>
    <property type="match status" value="1"/>
</dbReference>
<name>A0A7R9TJ79_9VIRI</name>
<dbReference type="GO" id="GO:0003729">
    <property type="term" value="F:mRNA binding"/>
    <property type="evidence" value="ECO:0007669"/>
    <property type="project" value="TreeGrafter"/>
</dbReference>
<accession>A0A7R9TJ79</accession>
<evidence type="ECO:0000256" key="6">
    <source>
        <dbReference type="ARBA" id="ARBA00023187"/>
    </source>
</evidence>
<keyword evidence="7" id="KW-0539">Nucleus</keyword>
<evidence type="ECO:0000256" key="10">
    <source>
        <dbReference type="SAM" id="MobiDB-lite"/>
    </source>
</evidence>
<dbReference type="GO" id="GO:0071013">
    <property type="term" value="C:catalytic step 2 spliceosome"/>
    <property type="evidence" value="ECO:0007669"/>
    <property type="project" value="InterPro"/>
</dbReference>
<dbReference type="CDD" id="cd00200">
    <property type="entry name" value="WD40"/>
    <property type="match status" value="1"/>
</dbReference>
<evidence type="ECO:0000256" key="4">
    <source>
        <dbReference type="ARBA" id="ARBA00022728"/>
    </source>
</evidence>
<dbReference type="PROSITE" id="PS50294">
    <property type="entry name" value="WD_REPEATS_REGION"/>
    <property type="match status" value="3"/>
</dbReference>
<dbReference type="GO" id="GO:0000398">
    <property type="term" value="P:mRNA splicing, via spliceosome"/>
    <property type="evidence" value="ECO:0007669"/>
    <property type="project" value="InterPro"/>
</dbReference>
<dbReference type="InterPro" id="IPR036322">
    <property type="entry name" value="WD40_repeat_dom_sf"/>
</dbReference>
<dbReference type="PRINTS" id="PR00320">
    <property type="entry name" value="GPROTEINBRPT"/>
</dbReference>
<evidence type="ECO:0000256" key="8">
    <source>
        <dbReference type="ARBA" id="ARBA00068146"/>
    </source>
</evidence>
<dbReference type="InterPro" id="IPR020472">
    <property type="entry name" value="WD40_PAC1"/>
</dbReference>
<evidence type="ECO:0000256" key="3">
    <source>
        <dbReference type="ARBA" id="ARBA00022664"/>
    </source>
</evidence>
<feature type="repeat" description="WD" evidence="9">
    <location>
        <begin position="166"/>
        <end position="208"/>
    </location>
</feature>
<evidence type="ECO:0000256" key="1">
    <source>
        <dbReference type="ARBA" id="ARBA00004123"/>
    </source>
</evidence>
<organism evidence="11">
    <name type="scientific">Prasinoderma coloniale</name>
    <dbReference type="NCBI Taxonomy" id="156133"/>
    <lineage>
        <taxon>Eukaryota</taxon>
        <taxon>Viridiplantae</taxon>
        <taxon>Prasinodermophyta</taxon>
        <taxon>Prasinodermophyceae</taxon>
        <taxon>Prasinodermales</taxon>
        <taxon>Prasinodermaceae</taxon>
        <taxon>Prasinoderma</taxon>
    </lineage>
</organism>
<feature type="repeat" description="WD" evidence="9">
    <location>
        <begin position="296"/>
        <end position="328"/>
    </location>
</feature>
<gene>
    <name evidence="11" type="ORF">PCOL08062_LOCUS5038</name>
</gene>
<keyword evidence="4" id="KW-0747">Spliceosome</keyword>
<proteinExistence type="predicted"/>